<dbReference type="KEGG" id="spsw:Sps_03691"/>
<feature type="transmembrane region" description="Helical" evidence="8">
    <location>
        <begin position="52"/>
        <end position="71"/>
    </location>
</feature>
<feature type="transmembrane region" description="Helical" evidence="8">
    <location>
        <begin position="166"/>
        <end position="195"/>
    </location>
</feature>
<gene>
    <name evidence="9" type="ORF">Sps_03691</name>
</gene>
<keyword evidence="5 8" id="KW-1133">Transmembrane helix</keyword>
<feature type="transmembrane region" description="Helical" evidence="8">
    <location>
        <begin position="447"/>
        <end position="465"/>
    </location>
</feature>
<name>A0A1S6HTG8_9GAMM</name>
<feature type="region of interest" description="Disordered" evidence="7">
    <location>
        <begin position="499"/>
        <end position="527"/>
    </location>
</feature>
<evidence type="ECO:0000256" key="6">
    <source>
        <dbReference type="ARBA" id="ARBA00023136"/>
    </source>
</evidence>
<keyword evidence="10" id="KW-1185">Reference proteome</keyword>
<evidence type="ECO:0000256" key="8">
    <source>
        <dbReference type="SAM" id="Phobius"/>
    </source>
</evidence>
<feature type="compositionally biased region" description="Polar residues" evidence="7">
    <location>
        <begin position="499"/>
        <end position="510"/>
    </location>
</feature>
<evidence type="ECO:0000256" key="5">
    <source>
        <dbReference type="ARBA" id="ARBA00022989"/>
    </source>
</evidence>
<dbReference type="AlphaFoldDB" id="A0A1S6HTG8"/>
<comment type="subcellular location">
    <subcellularLocation>
        <location evidence="1">Cell membrane</location>
        <topology evidence="1">Multi-pass membrane protein</topology>
    </subcellularLocation>
</comment>
<keyword evidence="3" id="KW-1003">Cell membrane</keyword>
<keyword evidence="4 8" id="KW-0812">Transmembrane</keyword>
<feature type="transmembrane region" description="Helical" evidence="8">
    <location>
        <begin position="410"/>
        <end position="435"/>
    </location>
</feature>
<evidence type="ECO:0000256" key="3">
    <source>
        <dbReference type="ARBA" id="ARBA00022475"/>
    </source>
</evidence>
<evidence type="ECO:0000256" key="2">
    <source>
        <dbReference type="ARBA" id="ARBA00007430"/>
    </source>
</evidence>
<dbReference type="PANTHER" id="PTHR30250">
    <property type="entry name" value="PST FAMILY PREDICTED COLANIC ACID TRANSPORTER"/>
    <property type="match status" value="1"/>
</dbReference>
<organism evidence="9 10">
    <name type="scientific">Shewanella psychrophila</name>
    <dbReference type="NCBI Taxonomy" id="225848"/>
    <lineage>
        <taxon>Bacteria</taxon>
        <taxon>Pseudomonadati</taxon>
        <taxon>Pseudomonadota</taxon>
        <taxon>Gammaproteobacteria</taxon>
        <taxon>Alteromonadales</taxon>
        <taxon>Shewanellaceae</taxon>
        <taxon>Shewanella</taxon>
    </lineage>
</organism>
<feature type="transmembrane region" description="Helical" evidence="8">
    <location>
        <begin position="92"/>
        <end position="112"/>
    </location>
</feature>
<accession>A0A1S6HTG8</accession>
<evidence type="ECO:0008006" key="11">
    <source>
        <dbReference type="Google" id="ProtNLM"/>
    </source>
</evidence>
<feature type="transmembrane region" description="Helical" evidence="8">
    <location>
        <begin position="124"/>
        <end position="145"/>
    </location>
</feature>
<sequence>MPVLDNAQQGTRGGFTESLLSIGSAQVLGRIIRFSSSIILAHLLTPEVFGEVAIILACFELISALIGRMTSLPLLKMDDITYHSALPVANKINWFAAIIAFVAMSLLSWPLSFSHQDSTLIPPMILMATSYLLLPLGMLHATSNLRTNEIRVVGQAILWQTIGDGVLTASLALLGLGIWAIIIPKVVGILIWVGIHRYHNPLVYGSDSQHPPAEHFYSPNSALNSRSEIETSRVSHQVASLKQIKDDTRQADIKNLAISIKLIASLRDTEEIKKITHKLTQRHPPINEMLHLGAHAGLYDLSIALRNNIDYLLVGYFLGLEVLGIYFFALTASLGLCTAIAPGYSSEIKPNDHINRHSDRYISTQSEIRNRYWHSLSQVLKITVPIIVLQLVFAPFYLPFVYGEHWIEAGAFPIFILFSLCGLIRPYAIAASQLLVSIDMQRIDLKFNMGFTLLLALTIGFFSQWGLKEVALGVFLIQLFTSLALTCYVHSYVLKSSTNSSKLDNKQTPHVNKKNSKAFEQELPHDA</sequence>
<dbReference type="STRING" id="225848.Sps_03691"/>
<dbReference type="PANTHER" id="PTHR30250:SF10">
    <property type="entry name" value="LIPOPOLYSACCHARIDE BIOSYNTHESIS PROTEIN WZXC"/>
    <property type="match status" value="1"/>
</dbReference>
<evidence type="ECO:0000313" key="9">
    <source>
        <dbReference type="EMBL" id="AQS38809.1"/>
    </source>
</evidence>
<evidence type="ECO:0000256" key="1">
    <source>
        <dbReference type="ARBA" id="ARBA00004651"/>
    </source>
</evidence>
<dbReference type="Pfam" id="PF13440">
    <property type="entry name" value="Polysacc_synt_3"/>
    <property type="match status" value="2"/>
</dbReference>
<dbReference type="RefSeq" id="WP_077755757.1">
    <property type="nucleotide sequence ID" value="NZ_CP014782.1"/>
</dbReference>
<protein>
    <recommendedName>
        <fullName evidence="11">Membrane protein involved in the export of O-antigen and teichoic acid</fullName>
    </recommendedName>
</protein>
<dbReference type="Proteomes" id="UP000189545">
    <property type="component" value="Chromosome"/>
</dbReference>
<dbReference type="InterPro" id="IPR050833">
    <property type="entry name" value="Poly_Biosynth_Transport"/>
</dbReference>
<dbReference type="OrthoDB" id="9770347at2"/>
<evidence type="ECO:0000256" key="7">
    <source>
        <dbReference type="SAM" id="MobiDB-lite"/>
    </source>
</evidence>
<comment type="similarity">
    <text evidence="2">Belongs to the polysaccharide synthase family.</text>
</comment>
<evidence type="ECO:0000256" key="4">
    <source>
        <dbReference type="ARBA" id="ARBA00022692"/>
    </source>
</evidence>
<dbReference type="GO" id="GO:0005886">
    <property type="term" value="C:plasma membrane"/>
    <property type="evidence" value="ECO:0007669"/>
    <property type="project" value="UniProtKB-SubCell"/>
</dbReference>
<reference evidence="9 10" key="1">
    <citation type="submission" date="2016-03" db="EMBL/GenBank/DDBJ databases">
        <title>Complete genome sequence of Shewanella psychrophila WP2, a deep sea bacterium isolated from west Pacific sediment.</title>
        <authorList>
            <person name="Xu G."/>
            <person name="Jian H."/>
        </authorList>
    </citation>
    <scope>NUCLEOTIDE SEQUENCE [LARGE SCALE GENOMIC DNA]</scope>
    <source>
        <strain evidence="9 10">WP2</strain>
    </source>
</reference>
<proteinExistence type="inferred from homology"/>
<feature type="transmembrane region" description="Helical" evidence="8">
    <location>
        <begin position="316"/>
        <end position="341"/>
    </location>
</feature>
<keyword evidence="6 8" id="KW-0472">Membrane</keyword>
<feature type="transmembrane region" description="Helical" evidence="8">
    <location>
        <begin position="379"/>
        <end position="398"/>
    </location>
</feature>
<feature type="transmembrane region" description="Helical" evidence="8">
    <location>
        <begin position="471"/>
        <end position="494"/>
    </location>
</feature>
<feature type="compositionally biased region" description="Basic and acidic residues" evidence="7">
    <location>
        <begin position="517"/>
        <end position="527"/>
    </location>
</feature>
<dbReference type="EMBL" id="CP014782">
    <property type="protein sequence ID" value="AQS38809.1"/>
    <property type="molecule type" value="Genomic_DNA"/>
</dbReference>
<evidence type="ECO:0000313" key="10">
    <source>
        <dbReference type="Proteomes" id="UP000189545"/>
    </source>
</evidence>